<reference evidence="1 2" key="1">
    <citation type="submission" date="2017-01" db="EMBL/GenBank/DDBJ databases">
        <title>Complete Genome Sequence of Vibrio Parahaemolyticus Bacteriophage pTD1.</title>
        <authorList>
            <person name="Midorikawa Y."/>
            <person name="Sano M."/>
        </authorList>
    </citation>
    <scope>NUCLEOTIDE SEQUENCE [LARGE SCALE GENOMIC DNA]</scope>
    <source>
        <strain evidence="1">PTD1</strain>
    </source>
</reference>
<dbReference type="EMBL" id="AP017972">
    <property type="protein sequence ID" value="BAW98302.1"/>
    <property type="molecule type" value="Genomic_DNA"/>
</dbReference>
<keyword evidence="2" id="KW-1185">Reference proteome</keyword>
<organism evidence="1 2">
    <name type="scientific">Vibrio phage pTD1</name>
    <dbReference type="NCBI Taxonomy" id="1938577"/>
    <lineage>
        <taxon>Viruses</taxon>
        <taxon>Duplodnaviria</taxon>
        <taxon>Heunggongvirae</taxon>
        <taxon>Uroviricota</taxon>
        <taxon>Caudoviricetes</taxon>
        <taxon>Chimalliviridae</taxon>
        <taxon>Gorgonvirinae</taxon>
        <taxon>Tidunavirus</taxon>
        <taxon>Tidunavirus pTD1</taxon>
    </lineage>
</organism>
<dbReference type="Proteomes" id="UP000221243">
    <property type="component" value="Segment"/>
</dbReference>
<evidence type="ECO:0000313" key="1">
    <source>
        <dbReference type="EMBL" id="BAW98302.1"/>
    </source>
</evidence>
<evidence type="ECO:0000313" key="2">
    <source>
        <dbReference type="Proteomes" id="UP000221243"/>
    </source>
</evidence>
<sequence length="173" mass="19674">MMSEFRKVTYGYADSRLMDPTLTAMNSILRAYVKSSQDMEMKIDPASIKEVLELGKKFIGGEFKHWMMANYDHGTGPRTRLVRAIANYLDGGVSVRSLTQAITADEQYVTTTELKFVKGAFNGLVDRRDYDDVERTIANLKEEDFYRLIEGIGPQLFARMIITFNGESAYGRN</sequence>
<accession>A0A1Q2U2W2</accession>
<dbReference type="GeneID" id="40075109"/>
<name>A0A1Q2U2W2_9CAUD</name>
<protein>
    <submittedName>
        <fullName evidence="1">Uncharacterized protein</fullName>
    </submittedName>
</protein>
<dbReference type="KEGG" id="vg:40075109"/>
<proteinExistence type="predicted"/>
<dbReference type="OrthoDB" id="15740at10239"/>
<dbReference type="RefSeq" id="YP_009599380.1">
    <property type="nucleotide sequence ID" value="NC_041916.1"/>
</dbReference>